<dbReference type="PANTHER" id="PTHR30296:SF0">
    <property type="entry name" value="LACTATE UTILIZATION PROTEIN A"/>
    <property type="match status" value="1"/>
</dbReference>
<protein>
    <submittedName>
        <fullName evidence="2">Lactate utilization protein A</fullName>
    </submittedName>
</protein>
<keyword evidence="3" id="KW-1185">Reference proteome</keyword>
<gene>
    <name evidence="2" type="primary">lutA</name>
    <name evidence="2" type="ordered locus">RLO149_p940490</name>
</gene>
<dbReference type="GO" id="GO:0005829">
    <property type="term" value="C:cytosol"/>
    <property type="evidence" value="ECO:0007669"/>
    <property type="project" value="TreeGrafter"/>
</dbReference>
<sequence>MTNNRGPHVGFFVTCIVDSMRPNIGFASLKLLEDAGCIVEVPTAQTCCGQPAFNSGDDATTKAIAKQVIEAFEPYDYLVVPSGSCASMIRSHYAELFQDDPAWQSRQKAVCAKTWEVLSFLSDVMNYTPKATYQGTATYHDSCSGLRDLGVHDQPRALLAHVQGLSVVPLEGNNECCGFGGTFCVKYPELSTAIVSDKTDKIKATQADTLLGGDMGCLMNMAGKLSREGRDVRVFHSIEVLAGMADGPGICAPRLK</sequence>
<dbReference type="Pfam" id="PF02754">
    <property type="entry name" value="CCG"/>
    <property type="match status" value="2"/>
</dbReference>
<organism evidence="2 3">
    <name type="scientific">Roseobacter litoralis (strain ATCC 49566 / DSM 6996 / JCM 21268 / NBRC 15278 / OCh 149)</name>
    <dbReference type="NCBI Taxonomy" id="391595"/>
    <lineage>
        <taxon>Bacteria</taxon>
        <taxon>Pseudomonadati</taxon>
        <taxon>Pseudomonadota</taxon>
        <taxon>Alphaproteobacteria</taxon>
        <taxon>Rhodobacterales</taxon>
        <taxon>Roseobacteraceae</taxon>
        <taxon>Roseobacter</taxon>
    </lineage>
</organism>
<dbReference type="AlphaFoldDB" id="F7ZM57"/>
<feature type="domain" description="Cysteine-rich" evidence="1">
    <location>
        <begin position="138"/>
        <end position="221"/>
    </location>
</feature>
<dbReference type="EMBL" id="CP002624">
    <property type="protein sequence ID" value="AEI96394.1"/>
    <property type="molecule type" value="Genomic_DNA"/>
</dbReference>
<evidence type="ECO:0000259" key="1">
    <source>
        <dbReference type="Pfam" id="PF02754"/>
    </source>
</evidence>
<proteinExistence type="predicted"/>
<evidence type="ECO:0000313" key="2">
    <source>
        <dbReference type="EMBL" id="AEI96394.1"/>
    </source>
</evidence>
<evidence type="ECO:0000313" key="3">
    <source>
        <dbReference type="Proteomes" id="UP000001353"/>
    </source>
</evidence>
<keyword evidence="2" id="KW-0614">Plasmid</keyword>
<dbReference type="GO" id="GO:0016491">
    <property type="term" value="F:oxidoreductase activity"/>
    <property type="evidence" value="ECO:0007669"/>
    <property type="project" value="UniProtKB-ARBA"/>
</dbReference>
<geneLocation type="plasmid" evidence="2 3">
    <name>pRLO149_94</name>
</geneLocation>
<dbReference type="OrthoDB" id="9770306at2"/>
<accession>F7ZM57</accession>
<dbReference type="InterPro" id="IPR004017">
    <property type="entry name" value="Cys_rich_dom"/>
</dbReference>
<name>F7ZM57_ROSLO</name>
<dbReference type="KEGG" id="rli:RLO149_p940490"/>
<feature type="domain" description="Cysteine-rich" evidence="1">
    <location>
        <begin position="9"/>
        <end position="90"/>
    </location>
</feature>
<dbReference type="RefSeq" id="WP_013984603.1">
    <property type="nucleotide sequence ID" value="NC_015741.1"/>
</dbReference>
<dbReference type="PANTHER" id="PTHR30296">
    <property type="entry name" value="UNCHARACTERIZED PROTEIN YKGE"/>
    <property type="match status" value="1"/>
</dbReference>
<reference evidence="2 3" key="1">
    <citation type="journal article" date="2011" name="BMC Genomics">
        <title>Comparative genome analysis and genome-guided physiological analysis of Roseobacter litoralis.</title>
        <authorList>
            <person name="Kalhoefer D."/>
            <person name="Thole S."/>
            <person name="Voget S."/>
            <person name="Lehmann R."/>
            <person name="Liesegang H."/>
            <person name="Wollher A."/>
            <person name="Daniel R."/>
            <person name="Simon M."/>
            <person name="Brinkhoff T."/>
        </authorList>
    </citation>
    <scope>NUCLEOTIDE SEQUENCE [LARGE SCALE GENOMIC DNA]</scope>
    <source>
        <strain evidence="3">ATCC 49566 / DSM 6996 / JCM 21268 / NBRC 15278 / OCh 149</strain>
    </source>
</reference>
<dbReference type="Proteomes" id="UP000001353">
    <property type="component" value="Plasmid pRLO149_94"/>
</dbReference>
<dbReference type="HOGENOM" id="CLU_023081_1_0_5"/>